<reference evidence="2 3" key="1">
    <citation type="journal article" date="2015" name="Proc. Natl. Acad. Sci. U.S.A.">
        <title>Expanded metabolic versatility of ubiquitous nitrite-oxidizing bacteria from the genus Nitrospira.</title>
        <authorList>
            <person name="Koch H."/>
            <person name="Lucker S."/>
            <person name="Albertsen M."/>
            <person name="Kitzinger K."/>
            <person name="Herbold C."/>
            <person name="Spieck E."/>
            <person name="Nielsen P.H."/>
            <person name="Wagner M."/>
            <person name="Daims H."/>
        </authorList>
    </citation>
    <scope>NUCLEOTIDE SEQUENCE [LARGE SCALE GENOMIC DNA]</scope>
    <source>
        <strain evidence="2 3">NSP M-1</strain>
    </source>
</reference>
<keyword evidence="3" id="KW-1185">Reference proteome</keyword>
<gene>
    <name evidence="2" type="ORF">NITMOv2_2493</name>
</gene>
<feature type="signal peptide" evidence="1">
    <location>
        <begin position="1"/>
        <end position="17"/>
    </location>
</feature>
<evidence type="ECO:0000256" key="1">
    <source>
        <dbReference type="SAM" id="SignalP"/>
    </source>
</evidence>
<dbReference type="KEGG" id="nmv:NITMOv2_2493"/>
<accession>A0A0K2GD85</accession>
<dbReference type="Proteomes" id="UP000069205">
    <property type="component" value="Chromosome"/>
</dbReference>
<evidence type="ECO:0000313" key="3">
    <source>
        <dbReference type="Proteomes" id="UP000069205"/>
    </source>
</evidence>
<feature type="chain" id="PRO_5005476939" description="Secreted protein" evidence="1">
    <location>
        <begin position="18"/>
        <end position="81"/>
    </location>
</feature>
<dbReference type="PATRIC" id="fig|42253.5.peg.2458"/>
<dbReference type="AlphaFoldDB" id="A0A0K2GD85"/>
<dbReference type="STRING" id="42253.NITMOv2_2493"/>
<evidence type="ECO:0000313" key="2">
    <source>
        <dbReference type="EMBL" id="ALA58906.1"/>
    </source>
</evidence>
<evidence type="ECO:0008006" key="4">
    <source>
        <dbReference type="Google" id="ProtNLM"/>
    </source>
</evidence>
<sequence length="81" mass="8456">MVLLCLCVMVQMLGVPATLLSPDGPSDLLGASVLEGFALLPPVIDLAPSSEAETASDTQYVPLRPLLITVPFHPPVLSIFG</sequence>
<dbReference type="EMBL" id="CP011801">
    <property type="protein sequence ID" value="ALA58906.1"/>
    <property type="molecule type" value="Genomic_DNA"/>
</dbReference>
<organism evidence="2 3">
    <name type="scientific">Nitrospira moscoviensis</name>
    <dbReference type="NCBI Taxonomy" id="42253"/>
    <lineage>
        <taxon>Bacteria</taxon>
        <taxon>Pseudomonadati</taxon>
        <taxon>Nitrospirota</taxon>
        <taxon>Nitrospiria</taxon>
        <taxon>Nitrospirales</taxon>
        <taxon>Nitrospiraceae</taxon>
        <taxon>Nitrospira</taxon>
    </lineage>
</organism>
<keyword evidence="1" id="KW-0732">Signal</keyword>
<protein>
    <recommendedName>
        <fullName evidence="4">Secreted protein</fullName>
    </recommendedName>
</protein>
<name>A0A0K2GD85_NITMO</name>
<proteinExistence type="predicted"/>